<accession>A0A0L8BGA9</accession>
<comment type="caution">
    <text evidence="2">The sequence shown here is derived from an EMBL/GenBank/DDBJ whole genome shotgun (WGS) entry which is preliminary data.</text>
</comment>
<organism evidence="2 3">
    <name type="scientific">Ensifer adhaerens</name>
    <name type="common">Sinorhizobium morelense</name>
    <dbReference type="NCBI Taxonomy" id="106592"/>
    <lineage>
        <taxon>Bacteria</taxon>
        <taxon>Pseudomonadati</taxon>
        <taxon>Pseudomonadota</taxon>
        <taxon>Alphaproteobacteria</taxon>
        <taxon>Hyphomicrobiales</taxon>
        <taxon>Rhizobiaceae</taxon>
        <taxon>Sinorhizobium/Ensifer group</taxon>
        <taxon>Ensifer</taxon>
    </lineage>
</organism>
<dbReference type="EMBL" id="LGAP01000035">
    <property type="protein sequence ID" value="KOF13590.1"/>
    <property type="molecule type" value="Genomic_DNA"/>
</dbReference>
<evidence type="ECO:0000256" key="1">
    <source>
        <dbReference type="SAM" id="MobiDB-lite"/>
    </source>
</evidence>
<feature type="compositionally biased region" description="Low complexity" evidence="1">
    <location>
        <begin position="52"/>
        <end position="67"/>
    </location>
</feature>
<protein>
    <submittedName>
        <fullName evidence="2">Uncharacterized protein</fullName>
    </submittedName>
</protein>
<feature type="region of interest" description="Disordered" evidence="1">
    <location>
        <begin position="31"/>
        <end position="71"/>
    </location>
</feature>
<feature type="compositionally biased region" description="Polar residues" evidence="1">
    <location>
        <begin position="33"/>
        <end position="42"/>
    </location>
</feature>
<name>A0A0L8BGA9_ENSAD</name>
<reference evidence="3" key="1">
    <citation type="submission" date="2015-07" db="EMBL/GenBank/DDBJ databases">
        <title>Whole genome sequence of an Ensifer adhaerens strain isolated from a cave pool in the Wind Cave National Park.</title>
        <authorList>
            <person name="Eng W.W.H."/>
            <person name="Gan H.M."/>
            <person name="Barton H.A."/>
            <person name="Savka M.A."/>
        </authorList>
    </citation>
    <scope>NUCLEOTIDE SEQUENCE [LARGE SCALE GENOMIC DNA]</scope>
    <source>
        <strain evidence="3">SD006</strain>
    </source>
</reference>
<sequence length="222" mass="24420">MKRISDFDDFYEAPIGLGGALELRDFGEEASSRLPNWGQSASQDRRGGVELAQARPPARRGQPARTPSQQQIADQIGILQREIRRLSRNEAFLEPPGGSYSVQARDNLQQRLGELQRGPITDPRTGLLIQRYIGDARGNIMFEPPGGSTVPGPNSGETHTLYPNGSNYHRLNPQGHRDNPIPHGHGHPMGTGPKMRGQGPSLDIHGNVVPWSSPDAHWPIRK</sequence>
<dbReference type="PATRIC" id="fig|106592.7.peg.5297"/>
<gene>
    <name evidence="2" type="ORF">AC244_30605</name>
</gene>
<proteinExistence type="predicted"/>
<evidence type="ECO:0000313" key="2">
    <source>
        <dbReference type="EMBL" id="KOF13590.1"/>
    </source>
</evidence>
<evidence type="ECO:0000313" key="3">
    <source>
        <dbReference type="Proteomes" id="UP000037425"/>
    </source>
</evidence>
<dbReference type="Proteomes" id="UP000037425">
    <property type="component" value="Unassembled WGS sequence"/>
</dbReference>
<dbReference type="AlphaFoldDB" id="A0A0L8BGA9"/>
<feature type="region of interest" description="Disordered" evidence="1">
    <location>
        <begin position="172"/>
        <end position="222"/>
    </location>
</feature>